<dbReference type="InterPro" id="IPR017896">
    <property type="entry name" value="4Fe4S_Fe-S-bd"/>
</dbReference>
<sequence>MEKSKVFFTDLHTTPSSNLLDKMERLCRRAGIAGLDFSNPFTAIKIHFGEPGNLAYIRPNYAARMANLLRSLGAKPFLTDYNTLYSGRRSNAVDHLRSAMENGFNPISAQCDVIIGDGLKGTDYKEIEINQEYCRTAKIGTAIADADVIVTMNHFKGHEQAGFGGALKNLGMGCASVGGKLELHSASSPRIEEANCKGCNICVKHCAHDAIHLNDRHIAQIDYGKCVGCGQCVALCQYDAAQLGEGDTSERLNYKIAEYSLAVLQDKPQFHISFIMNVSPECDCWNHNDAAIVPDLGMAASLDPVALDMACADLVMNAPLIPGSRLAEEYPHEHLEDVDKFACLHPDTNWRAGLEHAEKIGLGTRDYELIKV</sequence>
<keyword evidence="2" id="KW-0479">Metal-binding</keyword>
<evidence type="ECO:0000313" key="6">
    <source>
        <dbReference type="EMBL" id="HBJ09431.1"/>
    </source>
</evidence>
<protein>
    <submittedName>
        <fullName evidence="6">4Fe-4S ferredoxin</fullName>
    </submittedName>
</protein>
<proteinExistence type="predicted"/>
<dbReference type="EMBL" id="DNWC01000139">
    <property type="protein sequence ID" value="HBJ09431.1"/>
    <property type="molecule type" value="Genomic_DNA"/>
</dbReference>
<dbReference type="AlphaFoldDB" id="A0A354M4J2"/>
<dbReference type="PANTHER" id="PTHR24960:SF83">
    <property type="entry name" value="4FE-4S FERREDOXIN-TYPE DOMAIN-CONTAINING PROTEIN"/>
    <property type="match status" value="1"/>
</dbReference>
<dbReference type="Proteomes" id="UP000262954">
    <property type="component" value="Unassembled WGS sequence"/>
</dbReference>
<comment type="caution">
    <text evidence="6">The sequence shown here is derived from an EMBL/GenBank/DDBJ whole genome shotgun (WGS) entry which is preliminary data.</text>
</comment>
<dbReference type="SUPFAM" id="SSF54862">
    <property type="entry name" value="4Fe-4S ferredoxins"/>
    <property type="match status" value="1"/>
</dbReference>
<keyword evidence="4" id="KW-0411">Iron-sulfur</keyword>
<evidence type="ECO:0000256" key="3">
    <source>
        <dbReference type="ARBA" id="ARBA00023004"/>
    </source>
</evidence>
<dbReference type="GO" id="GO:0051539">
    <property type="term" value="F:4 iron, 4 sulfur cluster binding"/>
    <property type="evidence" value="ECO:0007669"/>
    <property type="project" value="UniProtKB-KW"/>
</dbReference>
<dbReference type="PANTHER" id="PTHR24960">
    <property type="entry name" value="PHOTOSYSTEM I IRON-SULFUR CENTER-RELATED"/>
    <property type="match status" value="1"/>
</dbReference>
<dbReference type="GO" id="GO:0046872">
    <property type="term" value="F:metal ion binding"/>
    <property type="evidence" value="ECO:0007669"/>
    <property type="project" value="UniProtKB-KW"/>
</dbReference>
<dbReference type="InterPro" id="IPR050157">
    <property type="entry name" value="PSI_iron-sulfur_center"/>
</dbReference>
<evidence type="ECO:0000256" key="4">
    <source>
        <dbReference type="ARBA" id="ARBA00023014"/>
    </source>
</evidence>
<keyword evidence="1" id="KW-0004">4Fe-4S</keyword>
<gene>
    <name evidence="6" type="ORF">DDY73_10560</name>
</gene>
<name>A0A354M4J2_9BACT</name>
<organism evidence="6 7">
    <name type="scientific">Coprobacter fastidiosus</name>
    <dbReference type="NCBI Taxonomy" id="1099853"/>
    <lineage>
        <taxon>Bacteria</taxon>
        <taxon>Pseudomonadati</taxon>
        <taxon>Bacteroidota</taxon>
        <taxon>Bacteroidia</taxon>
        <taxon>Bacteroidales</taxon>
        <taxon>Barnesiellaceae</taxon>
        <taxon>Coprobacter</taxon>
    </lineage>
</organism>
<feature type="domain" description="4Fe-4S ferredoxin-type" evidence="5">
    <location>
        <begin position="217"/>
        <end position="246"/>
    </location>
</feature>
<feature type="domain" description="4Fe-4S ferredoxin-type" evidence="5">
    <location>
        <begin position="187"/>
        <end position="216"/>
    </location>
</feature>
<dbReference type="Pfam" id="PF04015">
    <property type="entry name" value="DUF362"/>
    <property type="match status" value="1"/>
</dbReference>
<keyword evidence="3" id="KW-0408">Iron</keyword>
<accession>A0A354M4J2</accession>
<dbReference type="Pfam" id="PF12838">
    <property type="entry name" value="Fer4_7"/>
    <property type="match status" value="1"/>
</dbReference>
<dbReference type="Gene3D" id="3.30.70.20">
    <property type="match status" value="1"/>
</dbReference>
<dbReference type="InterPro" id="IPR007160">
    <property type="entry name" value="DUF362"/>
</dbReference>
<evidence type="ECO:0000313" key="7">
    <source>
        <dbReference type="Proteomes" id="UP000262954"/>
    </source>
</evidence>
<dbReference type="PROSITE" id="PS51379">
    <property type="entry name" value="4FE4S_FER_2"/>
    <property type="match status" value="2"/>
</dbReference>
<evidence type="ECO:0000256" key="1">
    <source>
        <dbReference type="ARBA" id="ARBA00022485"/>
    </source>
</evidence>
<evidence type="ECO:0000256" key="2">
    <source>
        <dbReference type="ARBA" id="ARBA00022723"/>
    </source>
</evidence>
<evidence type="ECO:0000259" key="5">
    <source>
        <dbReference type="PROSITE" id="PS51379"/>
    </source>
</evidence>
<reference evidence="6 7" key="1">
    <citation type="journal article" date="2018" name="Nat. Biotechnol.">
        <title>A standardized bacterial taxonomy based on genome phylogeny substantially revises the tree of life.</title>
        <authorList>
            <person name="Parks D.H."/>
            <person name="Chuvochina M."/>
            <person name="Waite D.W."/>
            <person name="Rinke C."/>
            <person name="Skarshewski A."/>
            <person name="Chaumeil P.A."/>
            <person name="Hugenholtz P."/>
        </authorList>
    </citation>
    <scope>NUCLEOTIDE SEQUENCE [LARGE SCALE GENOMIC DNA]</scope>
    <source>
        <strain evidence="6">UBA11482</strain>
    </source>
</reference>